<dbReference type="InterPro" id="IPR012340">
    <property type="entry name" value="NA-bd_OB-fold"/>
</dbReference>
<dbReference type="SUPFAM" id="SSF55681">
    <property type="entry name" value="Class II aaRS and biotin synthetases"/>
    <property type="match status" value="1"/>
</dbReference>
<dbReference type="Gene3D" id="3.30.56.10">
    <property type="match status" value="2"/>
</dbReference>
<dbReference type="PANTHER" id="PTHR10947:SF0">
    <property type="entry name" value="PHENYLALANINE--TRNA LIGASE BETA SUBUNIT"/>
    <property type="match status" value="1"/>
</dbReference>
<dbReference type="RefSeq" id="WP_013507018.1">
    <property type="nucleotide sequence ID" value="NC_014836.1"/>
</dbReference>
<feature type="binding site" evidence="15">
    <location>
        <position position="465"/>
    </location>
    <ligand>
        <name>Mg(2+)</name>
        <dbReference type="ChEBI" id="CHEBI:18420"/>
        <note>shared with alpha subunit</note>
    </ligand>
</feature>
<dbReference type="STRING" id="653733.Selin_2432"/>
<dbReference type="InterPro" id="IPR005121">
    <property type="entry name" value="Fdx_antiC-bd"/>
</dbReference>
<dbReference type="GO" id="GO:0005524">
    <property type="term" value="F:ATP binding"/>
    <property type="evidence" value="ECO:0007669"/>
    <property type="project" value="UniProtKB-UniRule"/>
</dbReference>
<dbReference type="Pfam" id="PF03483">
    <property type="entry name" value="B3_4"/>
    <property type="match status" value="1"/>
</dbReference>
<dbReference type="SMART" id="SM00896">
    <property type="entry name" value="FDX-ACB"/>
    <property type="match status" value="1"/>
</dbReference>
<keyword evidence="8 15" id="KW-0547">Nucleotide-binding</keyword>
<dbReference type="SMART" id="SM00873">
    <property type="entry name" value="B3_4"/>
    <property type="match status" value="1"/>
</dbReference>
<dbReference type="GO" id="GO:0006432">
    <property type="term" value="P:phenylalanyl-tRNA aminoacylation"/>
    <property type="evidence" value="ECO:0007669"/>
    <property type="project" value="UniProtKB-UniRule"/>
</dbReference>
<dbReference type="GO" id="GO:0004826">
    <property type="term" value="F:phenylalanine-tRNA ligase activity"/>
    <property type="evidence" value="ECO:0007669"/>
    <property type="project" value="UniProtKB-UniRule"/>
</dbReference>
<comment type="similarity">
    <text evidence="2 15">Belongs to the phenylalanyl-tRNA synthetase beta subunit family. Type 1 subfamily.</text>
</comment>
<evidence type="ECO:0000256" key="5">
    <source>
        <dbReference type="ARBA" id="ARBA00022555"/>
    </source>
</evidence>
<evidence type="ECO:0000256" key="8">
    <source>
        <dbReference type="ARBA" id="ARBA00022741"/>
    </source>
</evidence>
<keyword evidence="7 15" id="KW-0479">Metal-binding</keyword>
<dbReference type="InterPro" id="IPR005147">
    <property type="entry name" value="tRNA_synthase_B5-dom"/>
</dbReference>
<dbReference type="CDD" id="cd02796">
    <property type="entry name" value="tRNA_bind_bactPheRS"/>
    <property type="match status" value="1"/>
</dbReference>
<keyword evidence="10 15" id="KW-0460">Magnesium</keyword>
<dbReference type="PROSITE" id="PS51483">
    <property type="entry name" value="B5"/>
    <property type="match status" value="1"/>
</dbReference>
<dbReference type="FunFam" id="2.40.50.140:FF:000045">
    <property type="entry name" value="Phenylalanine--tRNA ligase beta subunit"/>
    <property type="match status" value="1"/>
</dbReference>
<feature type="binding site" evidence="15">
    <location>
        <position position="464"/>
    </location>
    <ligand>
        <name>Mg(2+)</name>
        <dbReference type="ChEBI" id="CHEBI:18420"/>
        <note>shared with alpha subunit</note>
    </ligand>
</feature>
<evidence type="ECO:0000256" key="6">
    <source>
        <dbReference type="ARBA" id="ARBA00022598"/>
    </source>
</evidence>
<feature type="domain" description="FDX-ACB" evidence="18">
    <location>
        <begin position="703"/>
        <end position="793"/>
    </location>
</feature>
<dbReference type="HOGENOM" id="CLU_016891_0_0_0"/>
<dbReference type="CDD" id="cd00769">
    <property type="entry name" value="PheRS_beta_core"/>
    <property type="match status" value="1"/>
</dbReference>
<evidence type="ECO:0000256" key="9">
    <source>
        <dbReference type="ARBA" id="ARBA00022840"/>
    </source>
</evidence>
<dbReference type="InterPro" id="IPR005146">
    <property type="entry name" value="B3/B4_tRNA-bd"/>
</dbReference>
<evidence type="ECO:0000313" key="20">
    <source>
        <dbReference type="EMBL" id="ADU67147.1"/>
    </source>
</evidence>
<feature type="binding site" evidence="15">
    <location>
        <position position="461"/>
    </location>
    <ligand>
        <name>Mg(2+)</name>
        <dbReference type="ChEBI" id="CHEBI:18420"/>
        <note>shared with alpha subunit</note>
    </ligand>
</feature>
<keyword evidence="21" id="KW-1185">Reference proteome</keyword>
<dbReference type="Gene3D" id="3.30.930.10">
    <property type="entry name" value="Bira Bifunctional Protein, Domain 2"/>
    <property type="match status" value="1"/>
</dbReference>
<dbReference type="PANTHER" id="PTHR10947">
    <property type="entry name" value="PHENYLALANYL-TRNA SYNTHETASE BETA CHAIN AND LEUCINE-RICH REPEAT-CONTAINING PROTEIN 47"/>
    <property type="match status" value="1"/>
</dbReference>
<dbReference type="InterPro" id="IPR033714">
    <property type="entry name" value="tRNA_bind_bactPheRS"/>
</dbReference>
<dbReference type="GO" id="GO:0000287">
    <property type="term" value="F:magnesium ion binding"/>
    <property type="evidence" value="ECO:0007669"/>
    <property type="project" value="UniProtKB-UniRule"/>
</dbReference>
<dbReference type="eggNOG" id="COG0073">
    <property type="taxonomic scope" value="Bacteria"/>
</dbReference>
<reference evidence="20 21" key="1">
    <citation type="submission" date="2010-12" db="EMBL/GenBank/DDBJ databases">
        <title>Complete sequence of Desulfurispirillum indicum S5.</title>
        <authorList>
            <consortium name="US DOE Joint Genome Institute"/>
            <person name="Lucas S."/>
            <person name="Copeland A."/>
            <person name="Lapidus A."/>
            <person name="Cheng J.-F."/>
            <person name="Goodwin L."/>
            <person name="Pitluck S."/>
            <person name="Chertkov O."/>
            <person name="Held B."/>
            <person name="Detter J.C."/>
            <person name="Han C."/>
            <person name="Tapia R."/>
            <person name="Land M."/>
            <person name="Hauser L."/>
            <person name="Kyrpides N."/>
            <person name="Ivanova N."/>
            <person name="Mikhailova N."/>
            <person name="Haggblom M."/>
            <person name="Rauschenbach I."/>
            <person name="Bini E."/>
            <person name="Woyke T."/>
        </authorList>
    </citation>
    <scope>NUCLEOTIDE SEQUENCE [LARGE SCALE GENOMIC DNA]</scope>
    <source>
        <strain evidence="21">ATCC BAA-1389 / DSM 22839 / S5</strain>
    </source>
</reference>
<dbReference type="Gene3D" id="3.30.70.380">
    <property type="entry name" value="Ferrodoxin-fold anticodon-binding domain"/>
    <property type="match status" value="1"/>
</dbReference>
<evidence type="ECO:0000259" key="19">
    <source>
        <dbReference type="PROSITE" id="PS51483"/>
    </source>
</evidence>
<dbReference type="Pfam" id="PF01588">
    <property type="entry name" value="tRNA_bind"/>
    <property type="match status" value="1"/>
</dbReference>
<dbReference type="InterPro" id="IPR002547">
    <property type="entry name" value="tRNA-bd_dom"/>
</dbReference>
<dbReference type="OrthoDB" id="9805455at2"/>
<dbReference type="NCBIfam" id="NF045760">
    <property type="entry name" value="YtpR"/>
    <property type="match status" value="1"/>
</dbReference>
<keyword evidence="4 15" id="KW-0963">Cytoplasm</keyword>
<evidence type="ECO:0000256" key="10">
    <source>
        <dbReference type="ARBA" id="ARBA00022842"/>
    </source>
</evidence>
<dbReference type="InParanoid" id="E6W568"/>
<evidence type="ECO:0000259" key="17">
    <source>
        <dbReference type="PROSITE" id="PS50886"/>
    </source>
</evidence>
<organism evidence="20 21">
    <name type="scientific">Desulfurispirillum indicum (strain ATCC BAA-1389 / DSM 22839 / S5)</name>
    <dbReference type="NCBI Taxonomy" id="653733"/>
    <lineage>
        <taxon>Bacteria</taxon>
        <taxon>Pseudomonadati</taxon>
        <taxon>Chrysiogenota</taxon>
        <taxon>Chrysiogenia</taxon>
        <taxon>Chrysiogenales</taxon>
        <taxon>Chrysiogenaceae</taxon>
        <taxon>Desulfurispirillum</taxon>
    </lineage>
</organism>
<comment type="catalytic activity">
    <reaction evidence="14 15">
        <text>tRNA(Phe) + L-phenylalanine + ATP = L-phenylalanyl-tRNA(Phe) + AMP + diphosphate + H(+)</text>
        <dbReference type="Rhea" id="RHEA:19413"/>
        <dbReference type="Rhea" id="RHEA-COMP:9668"/>
        <dbReference type="Rhea" id="RHEA-COMP:9699"/>
        <dbReference type="ChEBI" id="CHEBI:15378"/>
        <dbReference type="ChEBI" id="CHEBI:30616"/>
        <dbReference type="ChEBI" id="CHEBI:33019"/>
        <dbReference type="ChEBI" id="CHEBI:58095"/>
        <dbReference type="ChEBI" id="CHEBI:78442"/>
        <dbReference type="ChEBI" id="CHEBI:78531"/>
        <dbReference type="ChEBI" id="CHEBI:456215"/>
        <dbReference type="EC" id="6.1.1.20"/>
    </reaction>
</comment>
<dbReference type="FunFam" id="3.50.40.10:FF:000001">
    <property type="entry name" value="Phenylalanine--tRNA ligase beta subunit"/>
    <property type="match status" value="1"/>
</dbReference>
<dbReference type="InterPro" id="IPR004532">
    <property type="entry name" value="Phe-tRNA-ligase_IIc_bsu_bact"/>
</dbReference>
<dbReference type="Pfam" id="PF03484">
    <property type="entry name" value="B5"/>
    <property type="match status" value="1"/>
</dbReference>
<dbReference type="FunCoup" id="E6W568">
    <property type="interactions" value="461"/>
</dbReference>
<dbReference type="NCBIfam" id="TIGR00472">
    <property type="entry name" value="pheT_bact"/>
    <property type="match status" value="1"/>
</dbReference>
<dbReference type="SUPFAM" id="SSF54991">
    <property type="entry name" value="Anticodon-binding domain of PheRS"/>
    <property type="match status" value="1"/>
</dbReference>
<keyword evidence="12 15" id="KW-0648">Protein biosynthesis</keyword>
<keyword evidence="6 15" id="KW-0436">Ligase</keyword>
<evidence type="ECO:0000256" key="16">
    <source>
        <dbReference type="PROSITE-ProRule" id="PRU00209"/>
    </source>
</evidence>
<keyword evidence="9 15" id="KW-0067">ATP-binding</keyword>
<dbReference type="KEGG" id="din:Selin_2432"/>
<dbReference type="Proteomes" id="UP000002572">
    <property type="component" value="Chromosome"/>
</dbReference>
<gene>
    <name evidence="15" type="primary">pheT</name>
    <name evidence="20" type="ordered locus">Selin_2432</name>
</gene>
<evidence type="ECO:0000256" key="15">
    <source>
        <dbReference type="HAMAP-Rule" id="MF_00283"/>
    </source>
</evidence>
<dbReference type="GO" id="GO:0000049">
    <property type="term" value="F:tRNA binding"/>
    <property type="evidence" value="ECO:0007669"/>
    <property type="project" value="UniProtKB-UniRule"/>
</dbReference>
<protein>
    <recommendedName>
        <fullName evidence="15">Phenylalanine--tRNA ligase beta subunit</fullName>
        <ecNumber evidence="15">6.1.1.20</ecNumber>
    </recommendedName>
    <alternativeName>
        <fullName evidence="15">Phenylalanyl-tRNA synthetase beta subunit</fullName>
        <shortName evidence="15">PheRS</shortName>
    </alternativeName>
</protein>
<proteinExistence type="inferred from homology"/>
<dbReference type="SUPFAM" id="SSF46955">
    <property type="entry name" value="Putative DNA-binding domain"/>
    <property type="match status" value="1"/>
</dbReference>
<dbReference type="PROSITE" id="PS51447">
    <property type="entry name" value="FDX_ACB"/>
    <property type="match status" value="1"/>
</dbReference>
<evidence type="ECO:0000256" key="3">
    <source>
        <dbReference type="ARBA" id="ARBA00011209"/>
    </source>
</evidence>
<dbReference type="AlphaFoldDB" id="E6W568"/>
<dbReference type="SUPFAM" id="SSF56037">
    <property type="entry name" value="PheT/TilS domain"/>
    <property type="match status" value="1"/>
</dbReference>
<evidence type="ECO:0000256" key="2">
    <source>
        <dbReference type="ARBA" id="ARBA00008653"/>
    </source>
</evidence>
<dbReference type="SUPFAM" id="SSF50249">
    <property type="entry name" value="Nucleic acid-binding proteins"/>
    <property type="match status" value="1"/>
</dbReference>
<dbReference type="Gene3D" id="3.50.40.10">
    <property type="entry name" value="Phenylalanyl-trna Synthetase, Chain B, domain 3"/>
    <property type="match status" value="1"/>
</dbReference>
<keyword evidence="13 15" id="KW-0030">Aminoacyl-tRNA synthetase</keyword>
<dbReference type="EC" id="6.1.1.20" evidence="15"/>
<dbReference type="InterPro" id="IPR045060">
    <property type="entry name" value="Phe-tRNA-ligase_IIc_bsu"/>
</dbReference>
<dbReference type="PROSITE" id="PS50886">
    <property type="entry name" value="TRBD"/>
    <property type="match status" value="1"/>
</dbReference>
<dbReference type="eggNOG" id="COG0072">
    <property type="taxonomic scope" value="Bacteria"/>
</dbReference>
<keyword evidence="11 16" id="KW-0694">RNA-binding</keyword>
<dbReference type="EMBL" id="CP002432">
    <property type="protein sequence ID" value="ADU67147.1"/>
    <property type="molecule type" value="Genomic_DNA"/>
</dbReference>
<evidence type="ECO:0000259" key="18">
    <source>
        <dbReference type="PROSITE" id="PS51447"/>
    </source>
</evidence>
<dbReference type="HAMAP" id="MF_00283">
    <property type="entry name" value="Phe_tRNA_synth_beta1"/>
    <property type="match status" value="1"/>
</dbReference>
<evidence type="ECO:0000256" key="1">
    <source>
        <dbReference type="ARBA" id="ARBA00004496"/>
    </source>
</evidence>
<evidence type="ECO:0000256" key="13">
    <source>
        <dbReference type="ARBA" id="ARBA00023146"/>
    </source>
</evidence>
<dbReference type="InterPro" id="IPR045864">
    <property type="entry name" value="aa-tRNA-synth_II/BPL/LPL"/>
</dbReference>
<sequence>MRVSYSWLKEYTDIPLEPRELADRLTLQGLEVDAIIEYGNFTHVVVGQIESIEGHPNADKLSLCVVNVGQERSLSIVCGATNMKSGDRVPVALPGAVLPGGFAIKVSKLRGVQSEGMLCSRSELGLEEHSSGLFILPADAPIGTEVARYLELRDTAIEIGLTPNRSDCLSHVGVAREVSVMTNSQVRLAKLDLREAGKPASEYVQVDTSDSGDCPRYMARIVTGVRIQPSPQWLQNRLVACGIRPINNIVDITNYIMLGLGHPLHAFDYDKLERKEVLVRRARAGETMVTLDEVTRELTEQDMVITDGQKPIALAGVMGGLHSSIDNGTTTVLIEAATFDGSVVRKTAKRLALHSESSHRFERGVDPNGCQYAIDLAAHLMAELGGGTIAPGAVDCYKAVSMPRTLLLRLPRIRQILGATIGVEEVVQILQRLGMTVLSSQDDVLQVQVPTYTGDIHREVDLIEEIARIYGYANIAPALPAVEALPPQKTREEALLDIKQTLAGRGYFEAINYSFTSASNLEKVLGAGKRVHLLNAISEELAVMRTSLIPSLLMNIKGNLHLGQDSLRLQEISYAVCEGHDGTGEIPPSRLLLSGAVCGEMPKQWWTDSPQPLGIFHVKGDLEFLWNHLGLALEVRPASRPWLHPGISADIVLDGVTIGYLGEIHPQVRQALDLEARVTVFEIEMEPVLNSSLARSWGFSEISRFPSTWRDLAFVVNQAVTTQQVIDAMRGSGALYLENIRLFDVYQLDGERKSLAFHLVFRDASQTLTDVIVDQQIKAIVESVSRKTGGTLR</sequence>
<comment type="subcellular location">
    <subcellularLocation>
        <location evidence="1 15">Cytoplasm</location>
    </subcellularLocation>
</comment>
<evidence type="ECO:0000256" key="7">
    <source>
        <dbReference type="ARBA" id="ARBA00022723"/>
    </source>
</evidence>
<evidence type="ECO:0000256" key="4">
    <source>
        <dbReference type="ARBA" id="ARBA00022490"/>
    </source>
</evidence>
<dbReference type="SMART" id="SM00874">
    <property type="entry name" value="B5"/>
    <property type="match status" value="1"/>
</dbReference>
<evidence type="ECO:0000256" key="12">
    <source>
        <dbReference type="ARBA" id="ARBA00022917"/>
    </source>
</evidence>
<dbReference type="Pfam" id="PF03147">
    <property type="entry name" value="FDX-ACB"/>
    <property type="match status" value="1"/>
</dbReference>
<dbReference type="InterPro" id="IPR009061">
    <property type="entry name" value="DNA-bd_dom_put_sf"/>
</dbReference>
<accession>E6W568</accession>
<keyword evidence="5 16" id="KW-0820">tRNA-binding</keyword>
<feature type="binding site" evidence="15">
    <location>
        <position position="455"/>
    </location>
    <ligand>
        <name>Mg(2+)</name>
        <dbReference type="ChEBI" id="CHEBI:18420"/>
        <note>shared with alpha subunit</note>
    </ligand>
</feature>
<dbReference type="GO" id="GO:0009328">
    <property type="term" value="C:phenylalanine-tRNA ligase complex"/>
    <property type="evidence" value="ECO:0007669"/>
    <property type="project" value="TreeGrafter"/>
</dbReference>
<evidence type="ECO:0000256" key="11">
    <source>
        <dbReference type="ARBA" id="ARBA00022884"/>
    </source>
</evidence>
<dbReference type="InterPro" id="IPR020825">
    <property type="entry name" value="Phe-tRNA_synthase-like_B3/B4"/>
</dbReference>
<comment type="subunit">
    <text evidence="3 15">Tetramer of two alpha and two beta subunits.</text>
</comment>
<evidence type="ECO:0000256" key="14">
    <source>
        <dbReference type="ARBA" id="ARBA00049255"/>
    </source>
</evidence>
<evidence type="ECO:0000313" key="21">
    <source>
        <dbReference type="Proteomes" id="UP000002572"/>
    </source>
</evidence>
<feature type="domain" description="TRNA-binding" evidence="17">
    <location>
        <begin position="38"/>
        <end position="147"/>
    </location>
</feature>
<dbReference type="Gene3D" id="2.40.50.140">
    <property type="entry name" value="Nucleic acid-binding proteins"/>
    <property type="match status" value="1"/>
</dbReference>
<feature type="domain" description="B5" evidence="19">
    <location>
        <begin position="401"/>
        <end position="477"/>
    </location>
</feature>
<dbReference type="Pfam" id="PF17759">
    <property type="entry name" value="tRNA_synthFbeta"/>
    <property type="match status" value="1"/>
</dbReference>
<name>E6W568_DESIS</name>
<comment type="cofactor">
    <cofactor evidence="15">
        <name>Mg(2+)</name>
        <dbReference type="ChEBI" id="CHEBI:18420"/>
    </cofactor>
    <text evidence="15">Binds 2 magnesium ions per tetramer.</text>
</comment>
<dbReference type="InterPro" id="IPR036690">
    <property type="entry name" value="Fdx_antiC-bd_sf"/>
</dbReference>
<dbReference type="InterPro" id="IPR041616">
    <property type="entry name" value="PheRS_beta_core"/>
</dbReference>